<evidence type="ECO:0000256" key="1">
    <source>
        <dbReference type="ARBA" id="ARBA00004141"/>
    </source>
</evidence>
<dbReference type="CDD" id="cd06421">
    <property type="entry name" value="CESA_CelA_like"/>
    <property type="match status" value="1"/>
</dbReference>
<protein>
    <recommendedName>
        <fullName evidence="9">Glycosyltransferase 2-like domain-containing protein</fullName>
    </recommendedName>
</protein>
<dbReference type="SUPFAM" id="SSF53448">
    <property type="entry name" value="Nucleotide-diphospho-sugar transferases"/>
    <property type="match status" value="1"/>
</dbReference>
<dbReference type="Proteomes" id="UP000800235">
    <property type="component" value="Unassembled WGS sequence"/>
</dbReference>
<sequence length="769" mass="87139">MSLHGWARPEEETQIGITRAQNEFDSSGASSSVVSSEQRRTPEAESTFSLLSADDILSSIPAHPSPIYSQGNVSRPSFHGTTACTTPALRNSWTEIVKEKESLEINVTPLQPVSSCRTTFDVRLDRGHYQLKVVHKNDDHEQLPPFKRFMVIIAPFFTFMSIVAYLNYFFWRVKATVDAQHFAHRIFHLAWFFIAAEAIIALPGTFHNFWLILAIRHRRRPQLRLVGELAPTVDVFITTCGEDADIVMDTTVAACAVDYPPDRFRVVVLDDHKVDTLRVEVEKLMRVFPNLYYHRRVKPPPPAPHHFKAGNLIGGTDMVTKLEGGAGEYIAALDADMIPEPDWLRAIVAHAVNDDKVALVCPPQLFYNVPPNDPLVQSLDAFVHVLEPAKDAAGVAWCTGSGYIIRRSALESIGGWPLGSLAEDVCTSSMLLGAGWKTVYCHEGLQYGLVPDTWDGHLKQRTRWTLGTIQTACKLRFFLFGSLLRKMTFFQRLSGFVFSVDALFKIFFPIAIATIPVVLAINQKLVAYRDEKQLRWLIRWCLVMFLAQRLNEWIMYLPSGYRLSRHEGRAIIWMAPYHALTVVRAVLPKWAGGASMGFKPSGSLNGGLSERSASERAPLLQRLKFIIIDSHGWFHVCFILFTAGSVAYATSRAWTDTDRSTFKILESLLTHAFWPPVMWLIILSALCQPIKYAINPPTMPDREAMLDRDPATGIAHPKREFRVQKWTQTHHTHEFMYVLMSGYTIFLFVGTFIHWKTVNNKTEFWFSLN</sequence>
<keyword evidence="11" id="KW-1185">Reference proteome</keyword>
<proteinExistence type="predicted"/>
<evidence type="ECO:0000313" key="11">
    <source>
        <dbReference type="Proteomes" id="UP000800235"/>
    </source>
</evidence>
<keyword evidence="3" id="KW-0808">Transferase</keyword>
<dbReference type="GO" id="GO:0016757">
    <property type="term" value="F:glycosyltransferase activity"/>
    <property type="evidence" value="ECO:0007669"/>
    <property type="project" value="UniProtKB-KW"/>
</dbReference>
<comment type="subcellular location">
    <subcellularLocation>
        <location evidence="1">Membrane</location>
        <topology evidence="1">Multi-pass membrane protein</topology>
    </subcellularLocation>
</comment>
<feature type="transmembrane region" description="Helical" evidence="8">
    <location>
        <begin position="149"/>
        <end position="170"/>
    </location>
</feature>
<evidence type="ECO:0000256" key="2">
    <source>
        <dbReference type="ARBA" id="ARBA00022676"/>
    </source>
</evidence>
<dbReference type="PANTHER" id="PTHR43867">
    <property type="entry name" value="CELLULOSE SYNTHASE CATALYTIC SUBUNIT A [UDP-FORMING]"/>
    <property type="match status" value="1"/>
</dbReference>
<evidence type="ECO:0000256" key="8">
    <source>
        <dbReference type="SAM" id="Phobius"/>
    </source>
</evidence>
<keyword evidence="5 8" id="KW-1133">Transmembrane helix</keyword>
<evidence type="ECO:0000256" key="6">
    <source>
        <dbReference type="ARBA" id="ARBA00023136"/>
    </source>
</evidence>
<dbReference type="InterPro" id="IPR001173">
    <property type="entry name" value="Glyco_trans_2-like"/>
</dbReference>
<dbReference type="InterPro" id="IPR029044">
    <property type="entry name" value="Nucleotide-diphossugar_trans"/>
</dbReference>
<reference evidence="10" key="1">
    <citation type="journal article" date="2020" name="Stud. Mycol.">
        <title>101 Dothideomycetes genomes: a test case for predicting lifestyles and emergence of pathogens.</title>
        <authorList>
            <person name="Haridas S."/>
            <person name="Albert R."/>
            <person name="Binder M."/>
            <person name="Bloem J."/>
            <person name="Labutti K."/>
            <person name="Salamov A."/>
            <person name="Andreopoulos B."/>
            <person name="Baker S."/>
            <person name="Barry K."/>
            <person name="Bills G."/>
            <person name="Bluhm B."/>
            <person name="Cannon C."/>
            <person name="Castanera R."/>
            <person name="Culley D."/>
            <person name="Daum C."/>
            <person name="Ezra D."/>
            <person name="Gonzalez J."/>
            <person name="Henrissat B."/>
            <person name="Kuo A."/>
            <person name="Liang C."/>
            <person name="Lipzen A."/>
            <person name="Lutzoni F."/>
            <person name="Magnuson J."/>
            <person name="Mondo S."/>
            <person name="Nolan M."/>
            <person name="Ohm R."/>
            <person name="Pangilinan J."/>
            <person name="Park H.-J."/>
            <person name="Ramirez L."/>
            <person name="Alfaro M."/>
            <person name="Sun H."/>
            <person name="Tritt A."/>
            <person name="Yoshinaga Y."/>
            <person name="Zwiers L.-H."/>
            <person name="Turgeon B."/>
            <person name="Goodwin S."/>
            <person name="Spatafora J."/>
            <person name="Crous P."/>
            <person name="Grigoriev I."/>
        </authorList>
    </citation>
    <scope>NUCLEOTIDE SEQUENCE</scope>
    <source>
        <strain evidence="10">CBS 130266</strain>
    </source>
</reference>
<dbReference type="InterPro" id="IPR050321">
    <property type="entry name" value="Glycosyltr_2/OpgH_subfam"/>
</dbReference>
<dbReference type="Gene3D" id="3.90.550.10">
    <property type="entry name" value="Spore Coat Polysaccharide Biosynthesis Protein SpsA, Chain A"/>
    <property type="match status" value="1"/>
</dbReference>
<accession>A0A9P4NMI5</accession>
<keyword evidence="2" id="KW-0328">Glycosyltransferase</keyword>
<comment type="caution">
    <text evidence="10">The sequence shown here is derived from an EMBL/GenBank/DDBJ whole genome shotgun (WGS) entry which is preliminary data.</text>
</comment>
<keyword evidence="6 8" id="KW-0472">Membrane</keyword>
<dbReference type="GO" id="GO:0016020">
    <property type="term" value="C:membrane"/>
    <property type="evidence" value="ECO:0007669"/>
    <property type="project" value="UniProtKB-SubCell"/>
</dbReference>
<feature type="compositionally biased region" description="Polar residues" evidence="7">
    <location>
        <begin position="15"/>
        <end position="25"/>
    </location>
</feature>
<dbReference type="PANTHER" id="PTHR43867:SF2">
    <property type="entry name" value="CELLULOSE SYNTHASE CATALYTIC SUBUNIT A [UDP-FORMING]"/>
    <property type="match status" value="1"/>
</dbReference>
<feature type="transmembrane region" description="Helical" evidence="8">
    <location>
        <begin position="496"/>
        <end position="521"/>
    </location>
</feature>
<evidence type="ECO:0000256" key="5">
    <source>
        <dbReference type="ARBA" id="ARBA00022989"/>
    </source>
</evidence>
<feature type="transmembrane region" description="Helical" evidence="8">
    <location>
        <begin position="671"/>
        <end position="694"/>
    </location>
</feature>
<dbReference type="EMBL" id="MU007059">
    <property type="protein sequence ID" value="KAF2427528.1"/>
    <property type="molecule type" value="Genomic_DNA"/>
</dbReference>
<name>A0A9P4NMI5_9PEZI</name>
<evidence type="ECO:0000256" key="3">
    <source>
        <dbReference type="ARBA" id="ARBA00022679"/>
    </source>
</evidence>
<feature type="transmembrane region" description="Helical" evidence="8">
    <location>
        <begin position="190"/>
        <end position="215"/>
    </location>
</feature>
<feature type="transmembrane region" description="Helical" evidence="8">
    <location>
        <begin position="735"/>
        <end position="755"/>
    </location>
</feature>
<evidence type="ECO:0000256" key="4">
    <source>
        <dbReference type="ARBA" id="ARBA00022692"/>
    </source>
</evidence>
<dbReference type="AlphaFoldDB" id="A0A9P4NMI5"/>
<feature type="transmembrane region" description="Helical" evidence="8">
    <location>
        <begin position="632"/>
        <end position="651"/>
    </location>
</feature>
<evidence type="ECO:0000259" key="9">
    <source>
        <dbReference type="Pfam" id="PF13632"/>
    </source>
</evidence>
<feature type="compositionally biased region" description="Low complexity" evidence="7">
    <location>
        <begin position="26"/>
        <end position="36"/>
    </location>
</feature>
<evidence type="ECO:0000313" key="10">
    <source>
        <dbReference type="EMBL" id="KAF2427528.1"/>
    </source>
</evidence>
<feature type="domain" description="Glycosyltransferase 2-like" evidence="9">
    <location>
        <begin position="329"/>
        <end position="518"/>
    </location>
</feature>
<gene>
    <name evidence="10" type="ORF">EJ08DRAFT_615815</name>
</gene>
<dbReference type="Pfam" id="PF13632">
    <property type="entry name" value="Glyco_trans_2_3"/>
    <property type="match status" value="1"/>
</dbReference>
<keyword evidence="4 8" id="KW-0812">Transmembrane</keyword>
<dbReference type="OrthoDB" id="72851at2759"/>
<organism evidence="10 11">
    <name type="scientific">Tothia fuscella</name>
    <dbReference type="NCBI Taxonomy" id="1048955"/>
    <lineage>
        <taxon>Eukaryota</taxon>
        <taxon>Fungi</taxon>
        <taxon>Dikarya</taxon>
        <taxon>Ascomycota</taxon>
        <taxon>Pezizomycotina</taxon>
        <taxon>Dothideomycetes</taxon>
        <taxon>Pleosporomycetidae</taxon>
        <taxon>Venturiales</taxon>
        <taxon>Cylindrosympodiaceae</taxon>
        <taxon>Tothia</taxon>
    </lineage>
</organism>
<evidence type="ECO:0000256" key="7">
    <source>
        <dbReference type="SAM" id="MobiDB-lite"/>
    </source>
</evidence>
<feature type="region of interest" description="Disordered" evidence="7">
    <location>
        <begin position="1"/>
        <end position="47"/>
    </location>
</feature>